<dbReference type="InterPro" id="IPR048327">
    <property type="entry name" value="Dyp_perox_N"/>
</dbReference>
<dbReference type="SUPFAM" id="SSF54909">
    <property type="entry name" value="Dimeric alpha+beta barrel"/>
    <property type="match status" value="1"/>
</dbReference>
<evidence type="ECO:0000256" key="2">
    <source>
        <dbReference type="ARBA" id="ARBA00022559"/>
    </source>
</evidence>
<dbReference type="InterPro" id="IPR006311">
    <property type="entry name" value="TAT_signal"/>
</dbReference>
<gene>
    <name evidence="13" type="ORF">FHE74_05200</name>
</gene>
<dbReference type="OrthoDB" id="9781066at2"/>
<dbReference type="NCBIfam" id="TIGR01413">
    <property type="entry name" value="Dyp_perox_fam"/>
    <property type="match status" value="1"/>
</dbReference>
<dbReference type="InterPro" id="IPR048328">
    <property type="entry name" value="Dyp_perox_C"/>
</dbReference>
<dbReference type="GO" id="GO:0005829">
    <property type="term" value="C:cytosol"/>
    <property type="evidence" value="ECO:0007669"/>
    <property type="project" value="TreeGrafter"/>
</dbReference>
<keyword evidence="3" id="KW-0349">Heme</keyword>
<dbReference type="PANTHER" id="PTHR30521:SF4">
    <property type="entry name" value="DEFERROCHELATASE"/>
    <property type="match status" value="1"/>
</dbReference>
<feature type="region of interest" description="Disordered" evidence="9">
    <location>
        <begin position="21"/>
        <end position="48"/>
    </location>
</feature>
<keyword evidence="7" id="KW-0408">Iron</keyword>
<keyword evidence="2 13" id="KW-0575">Peroxidase</keyword>
<evidence type="ECO:0000313" key="14">
    <source>
        <dbReference type="Proteomes" id="UP000312032"/>
    </source>
</evidence>
<dbReference type="Proteomes" id="UP000312032">
    <property type="component" value="Unassembled WGS sequence"/>
</dbReference>
<dbReference type="PROSITE" id="PS51318">
    <property type="entry name" value="TAT"/>
    <property type="match status" value="1"/>
</dbReference>
<dbReference type="Pfam" id="PF04261">
    <property type="entry name" value="Dyp_perox_N"/>
    <property type="match status" value="1"/>
</dbReference>
<dbReference type="RefSeq" id="WP_139465450.1">
    <property type="nucleotide sequence ID" value="NZ_VDHJ01000006.1"/>
</dbReference>
<keyword evidence="5 10" id="KW-0732">Signal</keyword>
<evidence type="ECO:0000256" key="10">
    <source>
        <dbReference type="SAM" id="SignalP"/>
    </source>
</evidence>
<evidence type="ECO:0000256" key="9">
    <source>
        <dbReference type="SAM" id="MobiDB-lite"/>
    </source>
</evidence>
<keyword evidence="14" id="KW-1185">Reference proteome</keyword>
<feature type="signal peptide" evidence="10">
    <location>
        <begin position="1"/>
        <end position="28"/>
    </location>
</feature>
<comment type="similarity">
    <text evidence="8">Belongs to the DyP-type peroxidase family.</text>
</comment>
<keyword evidence="6" id="KW-0560">Oxidoreductase</keyword>
<evidence type="ECO:0000256" key="8">
    <source>
        <dbReference type="ARBA" id="ARBA00025737"/>
    </source>
</evidence>
<dbReference type="AlphaFoldDB" id="A0A5C4U3Z0"/>
<evidence type="ECO:0000259" key="12">
    <source>
        <dbReference type="Pfam" id="PF20628"/>
    </source>
</evidence>
<feature type="compositionally biased region" description="Low complexity" evidence="9">
    <location>
        <begin position="21"/>
        <end position="30"/>
    </location>
</feature>
<comment type="caution">
    <text evidence="13">The sequence shown here is derived from an EMBL/GenBank/DDBJ whole genome shotgun (WGS) entry which is preliminary data.</text>
</comment>
<dbReference type="PANTHER" id="PTHR30521">
    <property type="entry name" value="DEFERROCHELATASE/PEROXIDASE"/>
    <property type="match status" value="1"/>
</dbReference>
<dbReference type="InterPro" id="IPR011008">
    <property type="entry name" value="Dimeric_a/b-barrel"/>
</dbReference>
<name>A0A5C4U3Z0_9CORY</name>
<keyword evidence="4" id="KW-0479">Metal-binding</keyword>
<dbReference type="PROSITE" id="PS51404">
    <property type="entry name" value="DYP_PEROXIDASE"/>
    <property type="match status" value="1"/>
</dbReference>
<evidence type="ECO:0000256" key="3">
    <source>
        <dbReference type="ARBA" id="ARBA00022617"/>
    </source>
</evidence>
<evidence type="ECO:0000259" key="11">
    <source>
        <dbReference type="Pfam" id="PF04261"/>
    </source>
</evidence>
<evidence type="ECO:0000256" key="7">
    <source>
        <dbReference type="ARBA" id="ARBA00023004"/>
    </source>
</evidence>
<feature type="chain" id="PRO_5039509811" evidence="10">
    <location>
        <begin position="29"/>
        <end position="402"/>
    </location>
</feature>
<reference evidence="13 14" key="1">
    <citation type="submission" date="2019-06" db="EMBL/GenBank/DDBJ databases">
        <authorList>
            <person name="Li J."/>
        </authorList>
    </citation>
    <scope>NUCLEOTIDE SEQUENCE [LARGE SCALE GENOMIC DNA]</scope>
    <source>
        <strain evidence="13 14">LMG 28165</strain>
    </source>
</reference>
<accession>A0A5C4U3Z0</accession>
<evidence type="ECO:0000256" key="6">
    <source>
        <dbReference type="ARBA" id="ARBA00023002"/>
    </source>
</evidence>
<dbReference type="GO" id="GO:0004601">
    <property type="term" value="F:peroxidase activity"/>
    <property type="evidence" value="ECO:0007669"/>
    <property type="project" value="UniProtKB-KW"/>
</dbReference>
<organism evidence="13 14">
    <name type="scientific">Corynebacterium tapiri</name>
    <dbReference type="NCBI Taxonomy" id="1448266"/>
    <lineage>
        <taxon>Bacteria</taxon>
        <taxon>Bacillati</taxon>
        <taxon>Actinomycetota</taxon>
        <taxon>Actinomycetes</taxon>
        <taxon>Mycobacteriales</taxon>
        <taxon>Corynebacteriaceae</taxon>
        <taxon>Corynebacterium</taxon>
    </lineage>
</organism>
<feature type="domain" description="Dyp-type peroxidase C-terminal" evidence="12">
    <location>
        <begin position="211"/>
        <end position="386"/>
    </location>
</feature>
<dbReference type="Pfam" id="PF20628">
    <property type="entry name" value="Dyp_perox_C"/>
    <property type="match status" value="1"/>
</dbReference>
<sequence length="402" mass="43853">MSSLPSRRQFLHGAAAAAALASASQVTARANTSPATSARPVPGEERDRQLKEPFDGTHQAGIATPAQHHLVLLGFDLKPEVQAEDLPRLMRVWTQDARSLTQGENPPGSLEPEMAENPAGLTVTCGFGPGFFAVAGKEHLAPGWLKEGLPHFSRDQLDPAYGQTDIVLQVCSNNPTTAAFVARHVVRSATTYVSPKWTQRGFLTPDAKSSTPRNLFGQLDGTVNPRTPEKFDEQVWIDKGPEWMTGGSAMVMRRIAMNLDSWETLDRNSREVALGRKLSDGAPLSGGQEFDDVDVRAVDKYGLPKVDRNSHAALARPAEGHPEQRLLRRAYNFDQGINDSGLVFVCYQKDPLAQFAAIQKRLDASDAMNTWVTHVGSAVYFVPPGTSKDAGDTYWGQRLLEA</sequence>
<dbReference type="EMBL" id="VDHJ01000006">
    <property type="protein sequence ID" value="TNL97735.1"/>
    <property type="molecule type" value="Genomic_DNA"/>
</dbReference>
<evidence type="ECO:0000256" key="1">
    <source>
        <dbReference type="ARBA" id="ARBA00001970"/>
    </source>
</evidence>
<proteinExistence type="inferred from homology"/>
<feature type="domain" description="Dyp-type peroxidase N-terminal" evidence="11">
    <location>
        <begin position="59"/>
        <end position="202"/>
    </location>
</feature>
<comment type="cofactor">
    <cofactor evidence="1">
        <name>heme b</name>
        <dbReference type="ChEBI" id="CHEBI:60344"/>
    </cofactor>
</comment>
<dbReference type="GO" id="GO:0020037">
    <property type="term" value="F:heme binding"/>
    <property type="evidence" value="ECO:0007669"/>
    <property type="project" value="InterPro"/>
</dbReference>
<evidence type="ECO:0000256" key="4">
    <source>
        <dbReference type="ARBA" id="ARBA00022723"/>
    </source>
</evidence>
<evidence type="ECO:0000256" key="5">
    <source>
        <dbReference type="ARBA" id="ARBA00022729"/>
    </source>
</evidence>
<evidence type="ECO:0000313" key="13">
    <source>
        <dbReference type="EMBL" id="TNL97735.1"/>
    </source>
</evidence>
<dbReference type="GO" id="GO:0046872">
    <property type="term" value="F:metal ion binding"/>
    <property type="evidence" value="ECO:0007669"/>
    <property type="project" value="UniProtKB-KW"/>
</dbReference>
<protein>
    <submittedName>
        <fullName evidence="13">Dyp-type peroxidase</fullName>
    </submittedName>
</protein>
<dbReference type="InterPro" id="IPR006314">
    <property type="entry name" value="Dyp_peroxidase"/>
</dbReference>